<feature type="region of interest" description="Disordered" evidence="1">
    <location>
        <begin position="289"/>
        <end position="339"/>
    </location>
</feature>
<keyword evidence="5" id="KW-1185">Reference proteome</keyword>
<evidence type="ECO:0000313" key="5">
    <source>
        <dbReference type="Proteomes" id="UP000239485"/>
    </source>
</evidence>
<dbReference type="Proteomes" id="UP000239485">
    <property type="component" value="Unassembled WGS sequence"/>
</dbReference>
<evidence type="ECO:0000256" key="2">
    <source>
        <dbReference type="SAM" id="Phobius"/>
    </source>
</evidence>
<comment type="caution">
    <text evidence="4">The sequence shown here is derived from an EMBL/GenBank/DDBJ whole genome shotgun (WGS) entry which is preliminary data.</text>
</comment>
<dbReference type="RefSeq" id="WP_104434093.1">
    <property type="nucleotide sequence ID" value="NZ_PTJD01000011.1"/>
</dbReference>
<dbReference type="GO" id="GO:0080120">
    <property type="term" value="P:CAAX-box protein maturation"/>
    <property type="evidence" value="ECO:0007669"/>
    <property type="project" value="UniProtKB-ARBA"/>
</dbReference>
<keyword evidence="2" id="KW-0472">Membrane</keyword>
<accession>A0A2S6IG55</accession>
<keyword evidence="4" id="KW-0378">Hydrolase</keyword>
<feature type="transmembrane region" description="Helical" evidence="2">
    <location>
        <begin position="261"/>
        <end position="281"/>
    </location>
</feature>
<dbReference type="GO" id="GO:0004175">
    <property type="term" value="F:endopeptidase activity"/>
    <property type="evidence" value="ECO:0007669"/>
    <property type="project" value="UniProtKB-ARBA"/>
</dbReference>
<dbReference type="InterPro" id="IPR003675">
    <property type="entry name" value="Rce1/LyrA-like_dom"/>
</dbReference>
<dbReference type="EMBL" id="PTJD01000011">
    <property type="protein sequence ID" value="PPK93204.1"/>
    <property type="molecule type" value="Genomic_DNA"/>
</dbReference>
<feature type="compositionally biased region" description="Low complexity" evidence="1">
    <location>
        <begin position="314"/>
        <end position="333"/>
    </location>
</feature>
<dbReference type="Pfam" id="PF02517">
    <property type="entry name" value="Rce1-like"/>
    <property type="match status" value="1"/>
</dbReference>
<dbReference type="OrthoDB" id="4551771at2"/>
<name>A0A2S6IG55_9ACTN</name>
<dbReference type="AlphaFoldDB" id="A0A2S6IG55"/>
<feature type="region of interest" description="Disordered" evidence="1">
    <location>
        <begin position="39"/>
        <end position="58"/>
    </location>
</feature>
<dbReference type="GO" id="GO:0006508">
    <property type="term" value="P:proteolysis"/>
    <property type="evidence" value="ECO:0007669"/>
    <property type="project" value="UniProtKB-KW"/>
</dbReference>
<feature type="transmembrane region" description="Helical" evidence="2">
    <location>
        <begin position="117"/>
        <end position="136"/>
    </location>
</feature>
<keyword evidence="2" id="KW-0812">Transmembrane</keyword>
<sequence>MAANRRGPAVAGLLVLFAAGWGVGTIDAVLGLASPVEDSGDWVEDSGDEVEESGDEIEGSGGWVEAGDWLWALESITWQVTAAALLVWAAVMFAGTHGVGRRQLGLSLPRTRENWRAEAGVFGADVLVSVAAFRVMDLVDGLLGVPPYGSDGYEPVAPEIADGLVASALAGPTEEVVLLAVTVSVLRRAGFSWCAVVLFAVALRLSFHLYYGVGTAALVIWAAGMVVVYARTGRILGVVVSHALWNVTRDVDHLTGLPVPVLFWSLQVAALVFLVLAWRAGVFTGRPERHLPPPPGAAGRPAAGALVPQPAGRVDAAPPAGGSAPADVAPAGDCTRPGR</sequence>
<evidence type="ECO:0000259" key="3">
    <source>
        <dbReference type="Pfam" id="PF02517"/>
    </source>
</evidence>
<feature type="transmembrane region" description="Helical" evidence="2">
    <location>
        <begin position="76"/>
        <end position="96"/>
    </location>
</feature>
<feature type="transmembrane region" description="Helical" evidence="2">
    <location>
        <begin position="176"/>
        <end position="202"/>
    </location>
</feature>
<gene>
    <name evidence="4" type="ORF">CLV92_111121</name>
</gene>
<organism evidence="4 5">
    <name type="scientific">Kineococcus xinjiangensis</name>
    <dbReference type="NCBI Taxonomy" id="512762"/>
    <lineage>
        <taxon>Bacteria</taxon>
        <taxon>Bacillati</taxon>
        <taxon>Actinomycetota</taxon>
        <taxon>Actinomycetes</taxon>
        <taxon>Kineosporiales</taxon>
        <taxon>Kineosporiaceae</taxon>
        <taxon>Kineococcus</taxon>
    </lineage>
</organism>
<feature type="domain" description="CAAX prenyl protease 2/Lysostaphin resistance protein A-like" evidence="3">
    <location>
        <begin position="160"/>
        <end position="247"/>
    </location>
</feature>
<proteinExistence type="predicted"/>
<evidence type="ECO:0000256" key="1">
    <source>
        <dbReference type="SAM" id="MobiDB-lite"/>
    </source>
</evidence>
<protein>
    <submittedName>
        <fullName evidence="4">CAAX prenyl protease-like protein</fullName>
    </submittedName>
</protein>
<keyword evidence="4" id="KW-0645">Protease</keyword>
<keyword evidence="2" id="KW-1133">Transmembrane helix</keyword>
<reference evidence="4 5" key="1">
    <citation type="submission" date="2018-02" db="EMBL/GenBank/DDBJ databases">
        <title>Genomic Encyclopedia of Archaeal and Bacterial Type Strains, Phase II (KMG-II): from individual species to whole genera.</title>
        <authorList>
            <person name="Goeker M."/>
        </authorList>
    </citation>
    <scope>NUCLEOTIDE SEQUENCE [LARGE SCALE GENOMIC DNA]</scope>
    <source>
        <strain evidence="4 5">DSM 22857</strain>
    </source>
</reference>
<feature type="transmembrane region" description="Helical" evidence="2">
    <location>
        <begin position="209"/>
        <end position="230"/>
    </location>
</feature>
<evidence type="ECO:0000313" key="4">
    <source>
        <dbReference type="EMBL" id="PPK93204.1"/>
    </source>
</evidence>